<name>A0A084JMF6_9FIRM</name>
<keyword evidence="1" id="KW-0812">Transmembrane</keyword>
<proteinExistence type="predicted"/>
<protein>
    <submittedName>
        <fullName evidence="2">Uncharacterized protein</fullName>
    </submittedName>
</protein>
<feature type="transmembrane region" description="Helical" evidence="1">
    <location>
        <begin position="57"/>
        <end position="80"/>
    </location>
</feature>
<organism evidence="2 3">
    <name type="scientific">Lacrimispora celerecrescens</name>
    <dbReference type="NCBI Taxonomy" id="29354"/>
    <lineage>
        <taxon>Bacteria</taxon>
        <taxon>Bacillati</taxon>
        <taxon>Bacillota</taxon>
        <taxon>Clostridia</taxon>
        <taxon>Lachnospirales</taxon>
        <taxon>Lachnospiraceae</taxon>
        <taxon>Lacrimispora</taxon>
    </lineage>
</organism>
<reference evidence="2 3" key="1">
    <citation type="submission" date="2014-07" db="EMBL/GenBank/DDBJ databases">
        <title>Draft genome of Clostridium celerecrescens 152B isolated from sediments associated with methane hydrate from Krishna Godavari basin.</title>
        <authorList>
            <person name="Honkalas V.S."/>
            <person name="Dabir A.P."/>
            <person name="Arora P."/>
            <person name="Dhakephalkar P.K."/>
        </authorList>
    </citation>
    <scope>NUCLEOTIDE SEQUENCE [LARGE SCALE GENOMIC DNA]</scope>
    <source>
        <strain evidence="2 3">152B</strain>
    </source>
</reference>
<dbReference type="Proteomes" id="UP000028525">
    <property type="component" value="Unassembled WGS sequence"/>
</dbReference>
<sequence>MAAGLTRAEPYKFNIPHTNRIIRFSGLLPCSSIFFRLRKALWWAPIYFRNWKAENCYLDRILLSGIFLSYAAMLPIYSMFKSWNSVLILSDVSGW</sequence>
<keyword evidence="1" id="KW-1133">Transmembrane helix</keyword>
<keyword evidence="3" id="KW-1185">Reference proteome</keyword>
<keyword evidence="1" id="KW-0472">Membrane</keyword>
<dbReference type="AlphaFoldDB" id="A0A084JMF6"/>
<evidence type="ECO:0000256" key="1">
    <source>
        <dbReference type="SAM" id="Phobius"/>
    </source>
</evidence>
<evidence type="ECO:0000313" key="3">
    <source>
        <dbReference type="Proteomes" id="UP000028525"/>
    </source>
</evidence>
<comment type="caution">
    <text evidence="2">The sequence shown here is derived from an EMBL/GenBank/DDBJ whole genome shotgun (WGS) entry which is preliminary data.</text>
</comment>
<accession>A0A084JMF6</accession>
<gene>
    <name evidence="2" type="ORF">IO98_11705</name>
</gene>
<dbReference type="EMBL" id="JPME01000013">
    <property type="protein sequence ID" value="KEZ90140.1"/>
    <property type="molecule type" value="Genomic_DNA"/>
</dbReference>
<evidence type="ECO:0000313" key="2">
    <source>
        <dbReference type="EMBL" id="KEZ90140.1"/>
    </source>
</evidence>